<reference evidence="1 2" key="1">
    <citation type="submission" date="2014-09" db="EMBL/GenBank/DDBJ databases">
        <title>Whole Genome Shotgun of Flavobacterium aquatile LMG 4008.</title>
        <authorList>
            <person name="Gale A.N."/>
            <person name="Pipes S.E."/>
            <person name="Newman J.D."/>
        </authorList>
    </citation>
    <scope>NUCLEOTIDE SEQUENCE [LARGE SCALE GENOMIC DNA]</scope>
    <source>
        <strain evidence="1 2">LMG 4008</strain>
    </source>
</reference>
<dbReference type="eggNOG" id="COG1514">
    <property type="taxonomic scope" value="Bacteria"/>
</dbReference>
<evidence type="ECO:0000313" key="1">
    <source>
        <dbReference type="EMBL" id="KGD67507.1"/>
    </source>
</evidence>
<proteinExistence type="predicted"/>
<name>A0A095SSE6_9FLAO</name>
<dbReference type="AlphaFoldDB" id="A0A095SSE6"/>
<dbReference type="Proteomes" id="UP000029554">
    <property type="component" value="Unassembled WGS sequence"/>
</dbReference>
<evidence type="ECO:0008006" key="3">
    <source>
        <dbReference type="Google" id="ProtNLM"/>
    </source>
</evidence>
<dbReference type="Gene3D" id="3.90.1140.10">
    <property type="entry name" value="Cyclic phosphodiesterase"/>
    <property type="match status" value="1"/>
</dbReference>
<dbReference type="RefSeq" id="WP_035126785.1">
    <property type="nucleotide sequence ID" value="NZ_JRHH01000004.1"/>
</dbReference>
<dbReference type="SUPFAM" id="SSF55144">
    <property type="entry name" value="LigT-like"/>
    <property type="match status" value="1"/>
</dbReference>
<keyword evidence="2" id="KW-1185">Reference proteome</keyword>
<sequence>MKQIPMYSLVIFPYLEQQNLVKLFKKSLKTEIGWFGSFNSEAHITIINLESELALGLYLNRIKDFCKTITPHKVMFNSFNSFGNHTFYISPDDESQLYLNKIIITLHKFIGFEVKNANAHITIARGLDEERMKKAKQQFSSTIINFEFICNCICVRRFNEQTKQYSDIIEKINFK</sequence>
<accession>A0A095SSE6</accession>
<dbReference type="EMBL" id="JRHH01000004">
    <property type="protein sequence ID" value="KGD67507.1"/>
    <property type="molecule type" value="Genomic_DNA"/>
</dbReference>
<dbReference type="Pfam" id="PF13563">
    <property type="entry name" value="2_5_RNA_ligase2"/>
    <property type="match status" value="1"/>
</dbReference>
<dbReference type="STRING" id="1453498.LG45_10195"/>
<dbReference type="InterPro" id="IPR009097">
    <property type="entry name" value="Cyclic_Pdiesterase"/>
</dbReference>
<protein>
    <recommendedName>
        <fullName evidence="3">2'-5' RNA ligase</fullName>
    </recommendedName>
</protein>
<evidence type="ECO:0000313" key="2">
    <source>
        <dbReference type="Proteomes" id="UP000029554"/>
    </source>
</evidence>
<comment type="caution">
    <text evidence="1">The sequence shown here is derived from an EMBL/GenBank/DDBJ whole genome shotgun (WGS) entry which is preliminary data.</text>
</comment>
<gene>
    <name evidence="1" type="ORF">LG45_10195</name>
</gene>
<organism evidence="1 2">
    <name type="scientific">Flavobacterium aquatile LMG 4008 = ATCC 11947</name>
    <dbReference type="NCBI Taxonomy" id="1453498"/>
    <lineage>
        <taxon>Bacteria</taxon>
        <taxon>Pseudomonadati</taxon>
        <taxon>Bacteroidota</taxon>
        <taxon>Flavobacteriia</taxon>
        <taxon>Flavobacteriales</taxon>
        <taxon>Flavobacteriaceae</taxon>
        <taxon>Flavobacterium</taxon>
    </lineage>
</organism>
<dbReference type="OrthoDB" id="980044at2"/>